<keyword evidence="4 8" id="KW-0479">Metal-binding</keyword>
<keyword evidence="7 9" id="KW-0503">Monooxygenase</keyword>
<comment type="cofactor">
    <cofactor evidence="1 8">
        <name>heme</name>
        <dbReference type="ChEBI" id="CHEBI:30413"/>
    </cofactor>
</comment>
<dbReference type="InterPro" id="IPR001128">
    <property type="entry name" value="Cyt_P450"/>
</dbReference>
<dbReference type="PANTHER" id="PTHR46206">
    <property type="entry name" value="CYTOCHROME P450"/>
    <property type="match status" value="1"/>
</dbReference>
<gene>
    <name evidence="10" type="ORF">HII31_00019</name>
</gene>
<evidence type="ECO:0000256" key="6">
    <source>
        <dbReference type="ARBA" id="ARBA00023004"/>
    </source>
</evidence>
<dbReference type="Gene3D" id="1.10.630.10">
    <property type="entry name" value="Cytochrome P450"/>
    <property type="match status" value="1"/>
</dbReference>
<comment type="caution">
    <text evidence="10">The sequence shown here is derived from an EMBL/GenBank/DDBJ whole genome shotgun (WGS) entry which is preliminary data.</text>
</comment>
<dbReference type="GO" id="GO:0020037">
    <property type="term" value="F:heme binding"/>
    <property type="evidence" value="ECO:0007669"/>
    <property type="project" value="InterPro"/>
</dbReference>
<evidence type="ECO:0000256" key="5">
    <source>
        <dbReference type="ARBA" id="ARBA00023002"/>
    </source>
</evidence>
<dbReference type="GO" id="GO:0005506">
    <property type="term" value="F:iron ion binding"/>
    <property type="evidence" value="ECO:0007669"/>
    <property type="project" value="InterPro"/>
</dbReference>
<dbReference type="CDD" id="cd11041">
    <property type="entry name" value="CYP503A1-like"/>
    <property type="match status" value="1"/>
</dbReference>
<dbReference type="InterPro" id="IPR017972">
    <property type="entry name" value="Cyt_P450_CS"/>
</dbReference>
<dbReference type="Pfam" id="PF00067">
    <property type="entry name" value="p450"/>
    <property type="match status" value="1"/>
</dbReference>
<name>A0A8H6VNG0_9PEZI</name>
<keyword evidence="5 9" id="KW-0560">Oxidoreductase</keyword>
<evidence type="ECO:0000313" key="11">
    <source>
        <dbReference type="Proteomes" id="UP000660729"/>
    </source>
</evidence>
<dbReference type="GO" id="GO:0016705">
    <property type="term" value="F:oxidoreductase activity, acting on paired donors, with incorporation or reduction of molecular oxygen"/>
    <property type="evidence" value="ECO:0007669"/>
    <property type="project" value="InterPro"/>
</dbReference>
<accession>A0A8H6VNG0</accession>
<organism evidence="10 11">
    <name type="scientific">Pseudocercospora fuligena</name>
    <dbReference type="NCBI Taxonomy" id="685502"/>
    <lineage>
        <taxon>Eukaryota</taxon>
        <taxon>Fungi</taxon>
        <taxon>Dikarya</taxon>
        <taxon>Ascomycota</taxon>
        <taxon>Pezizomycotina</taxon>
        <taxon>Dothideomycetes</taxon>
        <taxon>Dothideomycetidae</taxon>
        <taxon>Mycosphaerellales</taxon>
        <taxon>Mycosphaerellaceae</taxon>
        <taxon>Pseudocercospora</taxon>
    </lineage>
</organism>
<dbReference type="Proteomes" id="UP000660729">
    <property type="component" value="Unassembled WGS sequence"/>
</dbReference>
<protein>
    <submittedName>
        <fullName evidence="10">Cytochrome P450 monooxygenase</fullName>
    </submittedName>
</protein>
<evidence type="ECO:0000256" key="4">
    <source>
        <dbReference type="ARBA" id="ARBA00022723"/>
    </source>
</evidence>
<keyword evidence="3 8" id="KW-0349">Heme</keyword>
<evidence type="ECO:0000256" key="8">
    <source>
        <dbReference type="PIRSR" id="PIRSR602401-1"/>
    </source>
</evidence>
<dbReference type="PROSITE" id="PS00086">
    <property type="entry name" value="CYTOCHROME_P450"/>
    <property type="match status" value="1"/>
</dbReference>
<comment type="similarity">
    <text evidence="2 9">Belongs to the cytochrome P450 family.</text>
</comment>
<dbReference type="AlphaFoldDB" id="A0A8H6VNG0"/>
<evidence type="ECO:0000256" key="7">
    <source>
        <dbReference type="ARBA" id="ARBA00023033"/>
    </source>
</evidence>
<dbReference type="PRINTS" id="PR00463">
    <property type="entry name" value="EP450I"/>
</dbReference>
<dbReference type="GO" id="GO:0004497">
    <property type="term" value="F:monooxygenase activity"/>
    <property type="evidence" value="ECO:0007669"/>
    <property type="project" value="UniProtKB-KW"/>
</dbReference>
<dbReference type="SUPFAM" id="SSF48264">
    <property type="entry name" value="Cytochrome P450"/>
    <property type="match status" value="1"/>
</dbReference>
<keyword evidence="11" id="KW-1185">Reference proteome</keyword>
<reference evidence="10" key="1">
    <citation type="submission" date="2020-04" db="EMBL/GenBank/DDBJ databases">
        <title>Draft genome resource of the tomato pathogen Pseudocercospora fuligena.</title>
        <authorList>
            <person name="Zaccaron A."/>
        </authorList>
    </citation>
    <scope>NUCLEOTIDE SEQUENCE</scope>
    <source>
        <strain evidence="10">PF001</strain>
    </source>
</reference>
<evidence type="ECO:0000313" key="10">
    <source>
        <dbReference type="EMBL" id="KAF7198280.1"/>
    </source>
</evidence>
<evidence type="ECO:0000256" key="3">
    <source>
        <dbReference type="ARBA" id="ARBA00022617"/>
    </source>
</evidence>
<dbReference type="InterPro" id="IPR002401">
    <property type="entry name" value="Cyt_P450_E_grp-I"/>
</dbReference>
<dbReference type="EMBL" id="JABCIY010000001">
    <property type="protein sequence ID" value="KAF7198280.1"/>
    <property type="molecule type" value="Genomic_DNA"/>
</dbReference>
<dbReference type="InterPro" id="IPR036396">
    <property type="entry name" value="Cyt_P450_sf"/>
</dbReference>
<sequence length="497" mass="55745">MLLHSIARLLLSLPVAYFVLRWLLQWQKGRAVRQFIKSLPIAGADTMNGKQSWVQSGRSIVERGLRDCSGPFVLYTSTGPKVVIRKHHTEEFTRSKSISGVETLKIDGFADYPGFEAARIAVEGTLLRDILENHISKSLAHIRPSIVDEISGAARDSLGDYADWEITHIQHIAGRLATRLVSRATVGARLGTNPRWIETAEGYARLAFVAASELRQVPGLLRPVRHWSMKSCIELRRVAKNARSLVAAELAHRKMDEEKRSAEMLPVSEQCDALHWLSQEATSTSDVCAAALHLSMIGVQTISHSLGQALRLLGEHAHWLPILRDEVKKVVDERGWSKSALYEMKHVDAFLKETQRLTTGYLAMNSLVTRDVCLRDGTRLPCGTPCVLESRFLDPDTNENPQLFCPERYLEQTGAGKSRNLKLVSTDAEHLGFGYGQRTCPGRFLAADMMKIAFGFLVLHYDWSLMSEDKHPLTMEVESIQLLHPKAKIRYRCVCST</sequence>
<evidence type="ECO:0000256" key="9">
    <source>
        <dbReference type="RuleBase" id="RU000461"/>
    </source>
</evidence>
<feature type="binding site" description="axial binding residue" evidence="8">
    <location>
        <position position="440"/>
    </location>
    <ligand>
        <name>heme</name>
        <dbReference type="ChEBI" id="CHEBI:30413"/>
    </ligand>
    <ligandPart>
        <name>Fe</name>
        <dbReference type="ChEBI" id="CHEBI:18248"/>
    </ligandPart>
</feature>
<dbReference type="OrthoDB" id="1844152at2759"/>
<proteinExistence type="inferred from homology"/>
<evidence type="ECO:0000256" key="1">
    <source>
        <dbReference type="ARBA" id="ARBA00001971"/>
    </source>
</evidence>
<evidence type="ECO:0000256" key="2">
    <source>
        <dbReference type="ARBA" id="ARBA00010617"/>
    </source>
</evidence>
<keyword evidence="6 8" id="KW-0408">Iron</keyword>
<dbReference type="PANTHER" id="PTHR46206:SF2">
    <property type="entry name" value="CYTOCHROME P450 MONOOXYGENASE AUSG-RELATED"/>
    <property type="match status" value="1"/>
</dbReference>